<dbReference type="OrthoDB" id="214902at2"/>
<dbReference type="STRING" id="226505.SAMN05444394_3182"/>
<dbReference type="InterPro" id="IPR007076">
    <property type="entry name" value="TfoX_N"/>
</dbReference>
<dbReference type="RefSeq" id="WP_074225935.1">
    <property type="nucleotide sequence ID" value="NZ_FSRC01000002.1"/>
</dbReference>
<feature type="domain" description="TfoX N-terminal" evidence="1">
    <location>
        <begin position="22"/>
        <end position="108"/>
    </location>
</feature>
<proteinExistence type="predicted"/>
<dbReference type="Pfam" id="PF04993">
    <property type="entry name" value="TfoX_N"/>
    <property type="match status" value="1"/>
</dbReference>
<evidence type="ECO:0000313" key="2">
    <source>
        <dbReference type="EMBL" id="SIO05925.1"/>
    </source>
</evidence>
<evidence type="ECO:0000259" key="1">
    <source>
        <dbReference type="Pfam" id="PF04993"/>
    </source>
</evidence>
<gene>
    <name evidence="2" type="ORF">SAMN05444394_3182</name>
</gene>
<keyword evidence="3" id="KW-1185">Reference proteome</keyword>
<dbReference type="AlphaFoldDB" id="A0A1N6GEG5"/>
<sequence>MAYDEFLAERMIQSLQGRGLNFEAKRMMGGLVFMVNEKMCMGLNKDKNTGKDQLMVRVGESAQEMCMKRTGCRSMEFTGRPMKGFVFVDPEGFDLDADWDFWVEMALKYNPEAKKSKK</sequence>
<organism evidence="2 3">
    <name type="scientific">Algoriphagus halophilus</name>
    <dbReference type="NCBI Taxonomy" id="226505"/>
    <lineage>
        <taxon>Bacteria</taxon>
        <taxon>Pseudomonadati</taxon>
        <taxon>Bacteroidota</taxon>
        <taxon>Cytophagia</taxon>
        <taxon>Cytophagales</taxon>
        <taxon>Cyclobacteriaceae</taxon>
        <taxon>Algoriphagus</taxon>
    </lineage>
</organism>
<reference evidence="3" key="1">
    <citation type="submission" date="2016-11" db="EMBL/GenBank/DDBJ databases">
        <authorList>
            <person name="Varghese N."/>
            <person name="Submissions S."/>
        </authorList>
    </citation>
    <scope>NUCLEOTIDE SEQUENCE [LARGE SCALE GENOMIC DNA]</scope>
    <source>
        <strain evidence="3">DSM 15292</strain>
    </source>
</reference>
<evidence type="ECO:0000313" key="3">
    <source>
        <dbReference type="Proteomes" id="UP000185221"/>
    </source>
</evidence>
<name>A0A1N6GEG5_9BACT</name>
<dbReference type="EMBL" id="FSRC01000002">
    <property type="protein sequence ID" value="SIO05925.1"/>
    <property type="molecule type" value="Genomic_DNA"/>
</dbReference>
<dbReference type="SUPFAM" id="SSF159894">
    <property type="entry name" value="YgaC/TfoX-N like"/>
    <property type="match status" value="1"/>
</dbReference>
<dbReference type="Proteomes" id="UP000185221">
    <property type="component" value="Unassembled WGS sequence"/>
</dbReference>
<accession>A0A1N6GEG5</accession>
<protein>
    <submittedName>
        <fullName evidence="2">TfoX N-terminal domain-containing protein</fullName>
    </submittedName>
</protein>